<keyword evidence="3" id="KW-1185">Reference proteome</keyword>
<gene>
    <name evidence="2" type="ORF">GCM10022254_39160</name>
</gene>
<name>A0ABP8C622_9ACTN</name>
<feature type="region of interest" description="Disordered" evidence="1">
    <location>
        <begin position="265"/>
        <end position="317"/>
    </location>
</feature>
<sequence>MAPRKSRLVLLGVLGGTTLTSLAGLGLSTLIKSPQQVAAESAPPSRSVLTSEVVLRQLSRTIALRGTTTAKASVTVQASAPEGTKAVVTKLPVRAGSRVRAGTVVVEISGRPVIVLHGRFPAYRDVHTGDSGPDVLELQHALGELGLPPGADSGVFNAGTARALKALYSRLGYRPPRESVPVTPTGSPAISPGRGQMKMSFPASEVVYIPDASATVDDLQGRVGKEVKGTVMSLASGGLNVRSLLSPENRRLVSIGQLVLISSDQSGTTRSGHISAIGPYTSGTQGSPQSTPDPGSDPAAANPSEGSDSSGHPLIVKPGKTLPADWIGQDLKLTITTASTSGKVLAVPVSAVYGSADSTTKVIKLLPNGKQQRVEIRTGASADGMVEVIAEGNALRPGDRVVVGR</sequence>
<dbReference type="SUPFAM" id="SSF47090">
    <property type="entry name" value="PGBD-like"/>
    <property type="match status" value="1"/>
</dbReference>
<evidence type="ECO:0000313" key="3">
    <source>
        <dbReference type="Proteomes" id="UP001501710"/>
    </source>
</evidence>
<dbReference type="EMBL" id="BAABAS010000007">
    <property type="protein sequence ID" value="GAA4234371.1"/>
    <property type="molecule type" value="Genomic_DNA"/>
</dbReference>
<feature type="compositionally biased region" description="Polar residues" evidence="1">
    <location>
        <begin position="281"/>
        <end position="293"/>
    </location>
</feature>
<dbReference type="Gene3D" id="1.10.101.10">
    <property type="entry name" value="PGBD-like superfamily/PGBD"/>
    <property type="match status" value="1"/>
</dbReference>
<evidence type="ECO:0000313" key="2">
    <source>
        <dbReference type="EMBL" id="GAA4234371.1"/>
    </source>
</evidence>
<evidence type="ECO:0000256" key="1">
    <source>
        <dbReference type="SAM" id="MobiDB-lite"/>
    </source>
</evidence>
<dbReference type="InterPro" id="IPR036366">
    <property type="entry name" value="PGBDSf"/>
</dbReference>
<proteinExistence type="predicted"/>
<organism evidence="2 3">
    <name type="scientific">Actinomadura meridiana</name>
    <dbReference type="NCBI Taxonomy" id="559626"/>
    <lineage>
        <taxon>Bacteria</taxon>
        <taxon>Bacillati</taxon>
        <taxon>Actinomycetota</taxon>
        <taxon>Actinomycetes</taxon>
        <taxon>Streptosporangiales</taxon>
        <taxon>Thermomonosporaceae</taxon>
        <taxon>Actinomadura</taxon>
    </lineage>
</organism>
<dbReference type="Proteomes" id="UP001501710">
    <property type="component" value="Unassembled WGS sequence"/>
</dbReference>
<protein>
    <recommendedName>
        <fullName evidence="4">Peptidoglycan binding-like domain-containing protein</fullName>
    </recommendedName>
</protein>
<evidence type="ECO:0008006" key="4">
    <source>
        <dbReference type="Google" id="ProtNLM"/>
    </source>
</evidence>
<accession>A0ABP8C622</accession>
<reference evidence="3" key="1">
    <citation type="journal article" date="2019" name="Int. J. Syst. Evol. Microbiol.">
        <title>The Global Catalogue of Microorganisms (GCM) 10K type strain sequencing project: providing services to taxonomists for standard genome sequencing and annotation.</title>
        <authorList>
            <consortium name="The Broad Institute Genomics Platform"/>
            <consortium name="The Broad Institute Genome Sequencing Center for Infectious Disease"/>
            <person name="Wu L."/>
            <person name="Ma J."/>
        </authorList>
    </citation>
    <scope>NUCLEOTIDE SEQUENCE [LARGE SCALE GENOMIC DNA]</scope>
    <source>
        <strain evidence="3">JCM 17440</strain>
    </source>
</reference>
<dbReference type="Gene3D" id="2.40.420.20">
    <property type="match status" value="1"/>
</dbReference>
<comment type="caution">
    <text evidence="2">The sequence shown here is derived from an EMBL/GenBank/DDBJ whole genome shotgun (WGS) entry which is preliminary data.</text>
</comment>
<dbReference type="InterPro" id="IPR036365">
    <property type="entry name" value="PGBD-like_sf"/>
</dbReference>